<dbReference type="HAMAP" id="MF_01306_B">
    <property type="entry name" value="Ribosomal_uS4_B"/>
    <property type="match status" value="1"/>
</dbReference>
<organism evidence="11 12">
    <name type="scientific">Candidatus Thermochlorobacter aerophilus</name>
    <dbReference type="NCBI Taxonomy" id="1868324"/>
    <lineage>
        <taxon>Bacteria</taxon>
        <taxon>Pseudomonadati</taxon>
        <taxon>Chlorobiota</taxon>
        <taxon>Chlorobiia</taxon>
        <taxon>Chlorobiales</taxon>
        <taxon>Candidatus Thermochlorobacteriaceae</taxon>
        <taxon>Candidatus Thermochlorobacter</taxon>
    </lineage>
</organism>
<dbReference type="InterPro" id="IPR022801">
    <property type="entry name" value="Ribosomal_uS4"/>
</dbReference>
<comment type="similarity">
    <text evidence="1 7 8">Belongs to the universal ribosomal protein uS4 family.</text>
</comment>
<dbReference type="InterPro" id="IPR002942">
    <property type="entry name" value="S4_RNA-bd"/>
</dbReference>
<evidence type="ECO:0000256" key="5">
    <source>
        <dbReference type="ARBA" id="ARBA00023274"/>
    </source>
</evidence>
<dbReference type="FunFam" id="1.10.1050.10:FF:000001">
    <property type="entry name" value="30S ribosomal protein S4"/>
    <property type="match status" value="1"/>
</dbReference>
<evidence type="ECO:0000256" key="2">
    <source>
        <dbReference type="ARBA" id="ARBA00022730"/>
    </source>
</evidence>
<dbReference type="PROSITE" id="PS00632">
    <property type="entry name" value="RIBOSOMAL_S4"/>
    <property type="match status" value="1"/>
</dbReference>
<gene>
    <name evidence="7" type="primary">rpsD</name>
    <name evidence="11" type="ORF">D0433_13020</name>
</gene>
<evidence type="ECO:0000256" key="6">
    <source>
        <dbReference type="ARBA" id="ARBA00035254"/>
    </source>
</evidence>
<evidence type="ECO:0000259" key="9">
    <source>
        <dbReference type="SMART" id="SM00363"/>
    </source>
</evidence>
<keyword evidence="5 7" id="KW-0687">Ribonucleoprotein</keyword>
<dbReference type="GO" id="GO:0015935">
    <property type="term" value="C:small ribosomal subunit"/>
    <property type="evidence" value="ECO:0007669"/>
    <property type="project" value="InterPro"/>
</dbReference>
<accession>A0A395LXZ8</accession>
<evidence type="ECO:0000256" key="1">
    <source>
        <dbReference type="ARBA" id="ARBA00007465"/>
    </source>
</evidence>
<dbReference type="PANTHER" id="PTHR11831:SF4">
    <property type="entry name" value="SMALL RIBOSOMAL SUBUNIT PROTEIN US4M"/>
    <property type="match status" value="1"/>
</dbReference>
<evidence type="ECO:0000313" key="12">
    <source>
        <dbReference type="Proteomes" id="UP000266389"/>
    </source>
</evidence>
<dbReference type="GO" id="GO:0019843">
    <property type="term" value="F:rRNA binding"/>
    <property type="evidence" value="ECO:0007669"/>
    <property type="project" value="UniProtKB-UniRule"/>
</dbReference>
<evidence type="ECO:0000256" key="3">
    <source>
        <dbReference type="ARBA" id="ARBA00022884"/>
    </source>
</evidence>
<feature type="domain" description="Small ribosomal subunit protein uS4 N-terminal" evidence="10">
    <location>
        <begin position="3"/>
        <end position="92"/>
    </location>
</feature>
<comment type="function">
    <text evidence="7">One of the primary rRNA binding proteins, it binds directly to 16S rRNA where it nucleates assembly of the body of the 30S subunit.</text>
</comment>
<dbReference type="EMBL" id="PHFL01000071">
    <property type="protein sequence ID" value="RFM22958.1"/>
    <property type="molecule type" value="Genomic_DNA"/>
</dbReference>
<protein>
    <recommendedName>
        <fullName evidence="6 7">Small ribosomal subunit protein uS4</fullName>
    </recommendedName>
</protein>
<dbReference type="InterPro" id="IPR018079">
    <property type="entry name" value="Ribosomal_uS4_CS"/>
</dbReference>
<dbReference type="FunFam" id="3.10.290.10:FF:000001">
    <property type="entry name" value="30S ribosomal protein S4"/>
    <property type="match status" value="1"/>
</dbReference>
<reference evidence="11 12" key="1">
    <citation type="journal article" date="2011" name="ISME J.">
        <title>Community ecology of hot spring cyanobacterial mats: predominant populations and their functional potential.</title>
        <authorList>
            <person name="Klatt C.G."/>
            <person name="Wood J.M."/>
            <person name="Rusch D.B."/>
            <person name="Bateson M.M."/>
            <person name="Hamamura N."/>
            <person name="Heidelberg J.F."/>
            <person name="Grossman A.R."/>
            <person name="Bhaya D."/>
            <person name="Cohan F.M."/>
            <person name="Kuhl M."/>
            <person name="Bryant D.A."/>
            <person name="Ward D.M."/>
        </authorList>
    </citation>
    <scope>NUCLEOTIDE SEQUENCE [LARGE SCALE GENOMIC DNA]</scope>
    <source>
        <strain evidence="11">OS</strain>
    </source>
</reference>
<dbReference type="Gene3D" id="3.10.290.10">
    <property type="entry name" value="RNA-binding S4 domain"/>
    <property type="match status" value="1"/>
</dbReference>
<dbReference type="AlphaFoldDB" id="A0A395LXZ8"/>
<dbReference type="Proteomes" id="UP000266389">
    <property type="component" value="Unassembled WGS sequence"/>
</dbReference>
<dbReference type="CDD" id="cd00165">
    <property type="entry name" value="S4"/>
    <property type="match status" value="1"/>
</dbReference>
<dbReference type="SUPFAM" id="SSF55174">
    <property type="entry name" value="Alpha-L RNA-binding motif"/>
    <property type="match status" value="1"/>
</dbReference>
<sequence length="203" mass="23460">MARYLGPTAKVSRRLGVAIVPKDEKYLERRPYPPGQHGQDKKGKMSEYAMQLREKQKMKYIYGVLERQFRRYFAEASRMKGVTGENLVKILESRLDNVVYRAGFAVSRPAARQLVTHCHLLVNGKKVNIPSYLLRPGDVIEFREKSKNLEVVRDALSKKPDSQIPQWIQVDKANLRAVFLNAPERSEVQEPFNEQLVVELYSK</sequence>
<keyword evidence="3 7" id="KW-0694">RNA-binding</keyword>
<dbReference type="InterPro" id="IPR036986">
    <property type="entry name" value="S4_RNA-bd_sf"/>
</dbReference>
<dbReference type="NCBIfam" id="TIGR01017">
    <property type="entry name" value="rpsD_bact"/>
    <property type="match status" value="1"/>
</dbReference>
<dbReference type="InterPro" id="IPR005709">
    <property type="entry name" value="Ribosomal_uS4_bac-type"/>
</dbReference>
<dbReference type="GO" id="GO:0003735">
    <property type="term" value="F:structural constituent of ribosome"/>
    <property type="evidence" value="ECO:0007669"/>
    <property type="project" value="InterPro"/>
</dbReference>
<comment type="subunit">
    <text evidence="7">Part of the 30S ribosomal subunit. Contacts protein S5. The interaction surface between S4 and S5 is involved in control of translational fidelity.</text>
</comment>
<dbReference type="InterPro" id="IPR001912">
    <property type="entry name" value="Ribosomal_uS4_N"/>
</dbReference>
<keyword evidence="2 7" id="KW-0699">rRNA-binding</keyword>
<dbReference type="SMART" id="SM01390">
    <property type="entry name" value="Ribosomal_S4"/>
    <property type="match status" value="1"/>
</dbReference>
<evidence type="ECO:0000256" key="8">
    <source>
        <dbReference type="RuleBase" id="RU003699"/>
    </source>
</evidence>
<evidence type="ECO:0000256" key="4">
    <source>
        <dbReference type="ARBA" id="ARBA00022980"/>
    </source>
</evidence>
<evidence type="ECO:0000259" key="10">
    <source>
        <dbReference type="SMART" id="SM01390"/>
    </source>
</evidence>
<dbReference type="PROSITE" id="PS50889">
    <property type="entry name" value="S4"/>
    <property type="match status" value="1"/>
</dbReference>
<dbReference type="SMART" id="SM00363">
    <property type="entry name" value="S4"/>
    <property type="match status" value="1"/>
</dbReference>
<dbReference type="GO" id="GO:0042274">
    <property type="term" value="P:ribosomal small subunit biogenesis"/>
    <property type="evidence" value="ECO:0007669"/>
    <property type="project" value="TreeGrafter"/>
</dbReference>
<evidence type="ECO:0000313" key="11">
    <source>
        <dbReference type="EMBL" id="RFM22958.1"/>
    </source>
</evidence>
<comment type="function">
    <text evidence="7">With S5 and S12 plays an important role in translational accuracy.</text>
</comment>
<dbReference type="Pfam" id="PF00163">
    <property type="entry name" value="Ribosomal_S4"/>
    <property type="match status" value="1"/>
</dbReference>
<dbReference type="Gene3D" id="1.10.1050.10">
    <property type="entry name" value="Ribosomal Protein S4 Delta 41, Chain A, domain 1"/>
    <property type="match status" value="1"/>
</dbReference>
<proteinExistence type="inferred from homology"/>
<feature type="domain" description="RNA-binding S4" evidence="9">
    <location>
        <begin position="93"/>
        <end position="157"/>
    </location>
</feature>
<keyword evidence="4 7" id="KW-0689">Ribosomal protein</keyword>
<dbReference type="Pfam" id="PF01479">
    <property type="entry name" value="S4"/>
    <property type="match status" value="1"/>
</dbReference>
<dbReference type="GO" id="GO:0006412">
    <property type="term" value="P:translation"/>
    <property type="evidence" value="ECO:0007669"/>
    <property type="project" value="UniProtKB-UniRule"/>
</dbReference>
<name>A0A395LXZ8_9BACT</name>
<comment type="caution">
    <text evidence="11">The sequence shown here is derived from an EMBL/GenBank/DDBJ whole genome shotgun (WGS) entry which is preliminary data.</text>
</comment>
<dbReference type="PANTHER" id="PTHR11831">
    <property type="entry name" value="30S 40S RIBOSOMAL PROTEIN"/>
    <property type="match status" value="1"/>
</dbReference>
<dbReference type="NCBIfam" id="NF003717">
    <property type="entry name" value="PRK05327.1"/>
    <property type="match status" value="1"/>
</dbReference>
<evidence type="ECO:0000256" key="7">
    <source>
        <dbReference type="HAMAP-Rule" id="MF_01306"/>
    </source>
</evidence>